<proteinExistence type="predicted"/>
<reference evidence="2" key="2">
    <citation type="submission" date="2020-10" db="UniProtKB">
        <authorList>
            <consortium name="WormBaseParasite"/>
        </authorList>
    </citation>
    <scope>IDENTIFICATION</scope>
</reference>
<evidence type="ECO:0000313" key="1">
    <source>
        <dbReference type="Proteomes" id="UP000492821"/>
    </source>
</evidence>
<protein>
    <submittedName>
        <fullName evidence="2">7TM_GPCR_Srx domain-containing protein</fullName>
    </submittedName>
</protein>
<keyword evidence="1" id="KW-1185">Reference proteome</keyword>
<dbReference type="WBParaSite" id="Pan_g21183.t1">
    <property type="protein sequence ID" value="Pan_g21183.t1"/>
    <property type="gene ID" value="Pan_g21183"/>
</dbReference>
<dbReference type="Proteomes" id="UP000492821">
    <property type="component" value="Unassembled WGS sequence"/>
</dbReference>
<accession>A0A7E4VHY4</accession>
<evidence type="ECO:0000313" key="2">
    <source>
        <dbReference type="WBParaSite" id="Pan_g21183.t1"/>
    </source>
</evidence>
<reference evidence="1" key="1">
    <citation type="journal article" date="2013" name="Genetics">
        <title>The draft genome and transcriptome of Panagrellus redivivus are shaped by the harsh demands of a free-living lifestyle.</title>
        <authorList>
            <person name="Srinivasan J."/>
            <person name="Dillman A.R."/>
            <person name="Macchietto M.G."/>
            <person name="Heikkinen L."/>
            <person name="Lakso M."/>
            <person name="Fracchia K.M."/>
            <person name="Antoshechkin I."/>
            <person name="Mortazavi A."/>
            <person name="Wong G."/>
            <person name="Sternberg P.W."/>
        </authorList>
    </citation>
    <scope>NUCLEOTIDE SEQUENCE [LARGE SCALE GENOMIC DNA]</scope>
    <source>
        <strain evidence="1">MT8872</strain>
    </source>
</reference>
<name>A0A7E4VHY4_PANRE</name>
<sequence>MLRIATYSYSQSSKWQFQGPFTLLPTGQPKFKSILNLLSFVSMAFVVTRDTMTGWRMASAYWMFAICYINGASSLN</sequence>
<organism evidence="1 2">
    <name type="scientific">Panagrellus redivivus</name>
    <name type="common">Microworm</name>
    <dbReference type="NCBI Taxonomy" id="6233"/>
    <lineage>
        <taxon>Eukaryota</taxon>
        <taxon>Metazoa</taxon>
        <taxon>Ecdysozoa</taxon>
        <taxon>Nematoda</taxon>
        <taxon>Chromadorea</taxon>
        <taxon>Rhabditida</taxon>
        <taxon>Tylenchina</taxon>
        <taxon>Panagrolaimomorpha</taxon>
        <taxon>Panagrolaimoidea</taxon>
        <taxon>Panagrolaimidae</taxon>
        <taxon>Panagrellus</taxon>
    </lineage>
</organism>
<dbReference type="AlphaFoldDB" id="A0A7E4VHY4"/>